<evidence type="ECO:0000256" key="1">
    <source>
        <dbReference type="ARBA" id="ARBA00004141"/>
    </source>
</evidence>
<dbReference type="PANTHER" id="PTHR43791:SF36">
    <property type="entry name" value="TRANSPORTER, PUTATIVE (AFU_ORTHOLOGUE AFUA_6G08340)-RELATED"/>
    <property type="match status" value="1"/>
</dbReference>
<evidence type="ECO:0000313" key="9">
    <source>
        <dbReference type="Proteomes" id="UP000053477"/>
    </source>
</evidence>
<feature type="domain" description="Major facilitator superfamily (MFS) profile" evidence="7">
    <location>
        <begin position="44"/>
        <end position="459"/>
    </location>
</feature>
<dbReference type="FunFam" id="1.20.1250.20:FF:000013">
    <property type="entry name" value="MFS general substrate transporter"/>
    <property type="match status" value="1"/>
</dbReference>
<dbReference type="InterPro" id="IPR036259">
    <property type="entry name" value="MFS_trans_sf"/>
</dbReference>
<feature type="transmembrane region" description="Helical" evidence="6">
    <location>
        <begin position="113"/>
        <end position="133"/>
    </location>
</feature>
<dbReference type="PANTHER" id="PTHR43791">
    <property type="entry name" value="PERMEASE-RELATED"/>
    <property type="match status" value="1"/>
</dbReference>
<feature type="transmembrane region" description="Helical" evidence="6">
    <location>
        <begin position="339"/>
        <end position="358"/>
    </location>
</feature>
<dbReference type="PROSITE" id="PS50850">
    <property type="entry name" value="MFS"/>
    <property type="match status" value="1"/>
</dbReference>
<feature type="transmembrane region" description="Helical" evidence="6">
    <location>
        <begin position="307"/>
        <end position="327"/>
    </location>
</feature>
<dbReference type="EMBL" id="KQ086157">
    <property type="protein sequence ID" value="KLO07150.1"/>
    <property type="molecule type" value="Genomic_DNA"/>
</dbReference>
<evidence type="ECO:0000256" key="4">
    <source>
        <dbReference type="ARBA" id="ARBA00022989"/>
    </source>
</evidence>
<feature type="transmembrane region" description="Helical" evidence="6">
    <location>
        <begin position="206"/>
        <end position="226"/>
    </location>
</feature>
<dbReference type="STRING" id="27342.A0A0H2R5T6"/>
<dbReference type="FunFam" id="1.20.1250.20:FF:000018">
    <property type="entry name" value="MFS transporter permease"/>
    <property type="match status" value="1"/>
</dbReference>
<feature type="transmembrane region" description="Helical" evidence="6">
    <location>
        <begin position="431"/>
        <end position="452"/>
    </location>
</feature>
<dbReference type="Gene3D" id="1.20.1250.20">
    <property type="entry name" value="MFS general substrate transporter like domains"/>
    <property type="match status" value="2"/>
</dbReference>
<reference evidence="8 9" key="1">
    <citation type="submission" date="2015-04" db="EMBL/GenBank/DDBJ databases">
        <title>Complete genome sequence of Schizopora paradoxa KUC8140, a cosmopolitan wood degrader in East Asia.</title>
        <authorList>
            <consortium name="DOE Joint Genome Institute"/>
            <person name="Min B."/>
            <person name="Park H."/>
            <person name="Jang Y."/>
            <person name="Kim J.-J."/>
            <person name="Kim K.H."/>
            <person name="Pangilinan J."/>
            <person name="Lipzen A."/>
            <person name="Riley R."/>
            <person name="Grigoriev I.V."/>
            <person name="Spatafora J.W."/>
            <person name="Choi I.-G."/>
        </authorList>
    </citation>
    <scope>NUCLEOTIDE SEQUENCE [LARGE SCALE GENOMIC DNA]</scope>
    <source>
        <strain evidence="8 9">KUC8140</strain>
    </source>
</reference>
<keyword evidence="3 6" id="KW-0812">Transmembrane</keyword>
<keyword evidence="5 6" id="KW-0472">Membrane</keyword>
<evidence type="ECO:0000256" key="5">
    <source>
        <dbReference type="ARBA" id="ARBA00023136"/>
    </source>
</evidence>
<dbReference type="InParanoid" id="A0A0H2R5T6"/>
<sequence length="488" mass="53234">MLDKPDLEKTSVAEKEEVFEDKSDTSSINPDAERKLVAKLDKRILPIICLTYLFEFLDRSNLGNARLQGLPQDTLHGDPTGKRFDWVTSVFYFSFVLCQVPMSILSKLLPPRIWLGSVALGWGTCSTLMATAFNFAGLIFARLGLGVFEAGFAPVVPLYLSLWYTKDELGLRVAHWFGFAAVSGAFGGLVAFGIQHVHASVANWRLLFIIEGIPSILMGCIALFFLPDRPDMTKFLDEDERKIAVARMNRGVSGDKGLVVNRSHISAALTDWRVYAGGIIYFGMNCALAAISAFLPTIIQTFGFTNAIAQLLTVPPYAVAAIVLTTLSYASDRIQSRGLFIASSSALGGIGYLILLVVKSNVHARYFATFCITSGTYTTIGLVIAWYGHNLGSETKRAAGIPMYMAIGQCGSVLGSHIFPATEGPHYVKGFAISSSLEFLAAIVAIVLSISYRLDNKKRNELYGVPDANEKVDTSELADKAPSFRYLP</sequence>
<keyword evidence="4 6" id="KW-1133">Transmembrane helix</keyword>
<keyword evidence="9" id="KW-1185">Reference proteome</keyword>
<dbReference type="GO" id="GO:0022857">
    <property type="term" value="F:transmembrane transporter activity"/>
    <property type="evidence" value="ECO:0007669"/>
    <property type="project" value="InterPro"/>
</dbReference>
<feature type="transmembrane region" description="Helical" evidence="6">
    <location>
        <begin position="364"/>
        <end position="387"/>
    </location>
</feature>
<evidence type="ECO:0000313" key="8">
    <source>
        <dbReference type="EMBL" id="KLO07150.1"/>
    </source>
</evidence>
<accession>A0A0H2R5T6</accession>
<organism evidence="8 9">
    <name type="scientific">Schizopora paradoxa</name>
    <dbReference type="NCBI Taxonomy" id="27342"/>
    <lineage>
        <taxon>Eukaryota</taxon>
        <taxon>Fungi</taxon>
        <taxon>Dikarya</taxon>
        <taxon>Basidiomycota</taxon>
        <taxon>Agaricomycotina</taxon>
        <taxon>Agaricomycetes</taxon>
        <taxon>Hymenochaetales</taxon>
        <taxon>Schizoporaceae</taxon>
        <taxon>Schizopora</taxon>
    </lineage>
</organism>
<evidence type="ECO:0000259" key="7">
    <source>
        <dbReference type="PROSITE" id="PS50850"/>
    </source>
</evidence>
<feature type="transmembrane region" description="Helical" evidence="6">
    <location>
        <begin position="139"/>
        <end position="164"/>
    </location>
</feature>
<dbReference type="InterPro" id="IPR011701">
    <property type="entry name" value="MFS"/>
</dbReference>
<dbReference type="Proteomes" id="UP000053477">
    <property type="component" value="Unassembled WGS sequence"/>
</dbReference>
<feature type="transmembrane region" description="Helical" evidence="6">
    <location>
        <begin position="272"/>
        <end position="295"/>
    </location>
</feature>
<dbReference type="OrthoDB" id="2985014at2759"/>
<feature type="transmembrane region" description="Helical" evidence="6">
    <location>
        <begin position="176"/>
        <end position="194"/>
    </location>
</feature>
<dbReference type="GO" id="GO:0016020">
    <property type="term" value="C:membrane"/>
    <property type="evidence" value="ECO:0007669"/>
    <property type="project" value="UniProtKB-SubCell"/>
</dbReference>
<gene>
    <name evidence="8" type="ORF">SCHPADRAFT_837044</name>
</gene>
<evidence type="ECO:0000256" key="6">
    <source>
        <dbReference type="SAM" id="Phobius"/>
    </source>
</evidence>
<keyword evidence="2" id="KW-0813">Transport</keyword>
<evidence type="ECO:0000256" key="2">
    <source>
        <dbReference type="ARBA" id="ARBA00022448"/>
    </source>
</evidence>
<dbReference type="Pfam" id="PF07690">
    <property type="entry name" value="MFS_1"/>
    <property type="match status" value="1"/>
</dbReference>
<dbReference type="SUPFAM" id="SSF103473">
    <property type="entry name" value="MFS general substrate transporter"/>
    <property type="match status" value="1"/>
</dbReference>
<dbReference type="AlphaFoldDB" id="A0A0H2R5T6"/>
<name>A0A0H2R5T6_9AGAM</name>
<protein>
    <submittedName>
        <fullName evidence="8">MFS general substrate transporter</fullName>
    </submittedName>
</protein>
<proteinExistence type="predicted"/>
<comment type="subcellular location">
    <subcellularLocation>
        <location evidence="1">Membrane</location>
        <topology evidence="1">Multi-pass membrane protein</topology>
    </subcellularLocation>
</comment>
<evidence type="ECO:0000256" key="3">
    <source>
        <dbReference type="ARBA" id="ARBA00022692"/>
    </source>
</evidence>
<dbReference type="InterPro" id="IPR020846">
    <property type="entry name" value="MFS_dom"/>
</dbReference>